<reference evidence="2 3" key="1">
    <citation type="submission" date="2015-04" db="EMBL/GenBank/DDBJ databases">
        <authorList>
            <person name="Syromyatnikov M.Y."/>
            <person name="Popov V.N."/>
        </authorList>
    </citation>
    <scope>NUCLEOTIDE SEQUENCE [LARGE SCALE GENOMIC DNA]</scope>
</reference>
<proteinExistence type="predicted"/>
<feature type="compositionally biased region" description="Polar residues" evidence="1">
    <location>
        <begin position="1"/>
        <end position="19"/>
    </location>
</feature>
<feature type="region of interest" description="Disordered" evidence="1">
    <location>
        <begin position="1"/>
        <end position="30"/>
    </location>
</feature>
<sequence length="84" mass="8566">MKSVSSETTQKTCSKNTIDPSRPRSLSHVSSNSAPLLLNSIGFQIPSFPSSLFTLSASIPGSASSSLSAIGGSALFIGLFCGIS</sequence>
<name>A0A1J1ISZ2_9DIPT</name>
<organism evidence="2 3">
    <name type="scientific">Clunio marinus</name>
    <dbReference type="NCBI Taxonomy" id="568069"/>
    <lineage>
        <taxon>Eukaryota</taxon>
        <taxon>Metazoa</taxon>
        <taxon>Ecdysozoa</taxon>
        <taxon>Arthropoda</taxon>
        <taxon>Hexapoda</taxon>
        <taxon>Insecta</taxon>
        <taxon>Pterygota</taxon>
        <taxon>Neoptera</taxon>
        <taxon>Endopterygota</taxon>
        <taxon>Diptera</taxon>
        <taxon>Nematocera</taxon>
        <taxon>Chironomoidea</taxon>
        <taxon>Chironomidae</taxon>
        <taxon>Clunio</taxon>
    </lineage>
</organism>
<gene>
    <name evidence="2" type="ORF">CLUMA_CG016876</name>
</gene>
<evidence type="ECO:0000313" key="3">
    <source>
        <dbReference type="Proteomes" id="UP000183832"/>
    </source>
</evidence>
<dbReference type="EMBL" id="CVRI01000059">
    <property type="protein sequence ID" value="CRL03327.1"/>
    <property type="molecule type" value="Genomic_DNA"/>
</dbReference>
<protein>
    <submittedName>
        <fullName evidence="2">CLUMA_CG016876, isoform A</fullName>
    </submittedName>
</protein>
<evidence type="ECO:0000256" key="1">
    <source>
        <dbReference type="SAM" id="MobiDB-lite"/>
    </source>
</evidence>
<accession>A0A1J1ISZ2</accession>
<dbReference type="AlphaFoldDB" id="A0A1J1ISZ2"/>
<keyword evidence="3" id="KW-1185">Reference proteome</keyword>
<evidence type="ECO:0000313" key="2">
    <source>
        <dbReference type="EMBL" id="CRL03327.1"/>
    </source>
</evidence>
<dbReference type="Proteomes" id="UP000183832">
    <property type="component" value="Unassembled WGS sequence"/>
</dbReference>